<proteinExistence type="predicted"/>
<dbReference type="InterPro" id="IPR025737">
    <property type="entry name" value="FApF"/>
</dbReference>
<dbReference type="Proteomes" id="UP001430193">
    <property type="component" value="Unassembled WGS sequence"/>
</dbReference>
<protein>
    <submittedName>
        <fullName evidence="2">Transporter</fullName>
    </submittedName>
</protein>
<keyword evidence="1" id="KW-0732">Signal</keyword>
<comment type="caution">
    <text evidence="2">The sequence shown here is derived from an EMBL/GenBank/DDBJ whole genome shotgun (WGS) entry which is preliminary data.</text>
</comment>
<evidence type="ECO:0000313" key="3">
    <source>
        <dbReference type="Proteomes" id="UP001430193"/>
    </source>
</evidence>
<feature type="chain" id="PRO_5047329189" evidence="1">
    <location>
        <begin position="27"/>
        <end position="325"/>
    </location>
</feature>
<name>A0ABS2KJN0_9GAMM</name>
<accession>A0ABS2KJN0</accession>
<evidence type="ECO:0000256" key="1">
    <source>
        <dbReference type="SAM" id="SignalP"/>
    </source>
</evidence>
<feature type="signal peptide" evidence="1">
    <location>
        <begin position="1"/>
        <end position="26"/>
    </location>
</feature>
<dbReference type="Pfam" id="PF13557">
    <property type="entry name" value="Phenol_MetA_deg"/>
    <property type="match status" value="1"/>
</dbReference>
<reference evidence="2" key="1">
    <citation type="submission" date="2020-10" db="EMBL/GenBank/DDBJ databases">
        <title>Phylogeny of dyella-like bacteria.</title>
        <authorList>
            <person name="Fu J."/>
        </authorList>
    </citation>
    <scope>NUCLEOTIDE SEQUENCE</scope>
    <source>
        <strain evidence="2">DHON07</strain>
    </source>
</reference>
<dbReference type="RefSeq" id="WP_204632941.1">
    <property type="nucleotide sequence ID" value="NZ_BSOC01000005.1"/>
</dbReference>
<gene>
    <name evidence="2" type="ORF">ISS99_17705</name>
</gene>
<keyword evidence="3" id="KW-1185">Reference proteome</keyword>
<organism evidence="2 3">
    <name type="scientific">Dyella mobilis</name>
    <dbReference type="NCBI Taxonomy" id="1849582"/>
    <lineage>
        <taxon>Bacteria</taxon>
        <taxon>Pseudomonadati</taxon>
        <taxon>Pseudomonadota</taxon>
        <taxon>Gammaproteobacteria</taxon>
        <taxon>Lysobacterales</taxon>
        <taxon>Rhodanobacteraceae</taxon>
        <taxon>Dyella</taxon>
    </lineage>
</organism>
<dbReference type="EMBL" id="JADIKF010000040">
    <property type="protein sequence ID" value="MBM7131364.1"/>
    <property type="molecule type" value="Genomic_DNA"/>
</dbReference>
<sequence length="325" mass="35220">MTRSNRKFSALALLLAPALWCSQAMATDSTANFTGPLLTPNPMTVPQGTLVVEPYLMYYKSDSAYDSQGNEQTSQPGVRQWQTLVPMFYGVTDRFQVQATFGAAHAMSGGASTDGWGVTDTTLGAQYLLLSPGADRKGPAVSLNYSHRFPTGTYDRLNETPLNAIGSGANVDKFSLMAQQYVWLPNGRPLRFRAVASYSLPPGRVDVKGASAYGTPQDFRGNVRLGNAFGISTSVEYSINPQWVLAMDLAYDRTGASQLKGVRESGDAPAAFEKRSPSRNVYSLAPAVEYNFNDRFGLIGGVQFSFAGRNNDAFVTPMAAFNMVF</sequence>
<evidence type="ECO:0000313" key="2">
    <source>
        <dbReference type="EMBL" id="MBM7131364.1"/>
    </source>
</evidence>